<dbReference type="AlphaFoldDB" id="A0A9P5G7X7"/>
<feature type="region of interest" description="Disordered" evidence="2">
    <location>
        <begin position="604"/>
        <end position="652"/>
    </location>
</feature>
<evidence type="ECO:0000313" key="4">
    <source>
        <dbReference type="Proteomes" id="UP000750522"/>
    </source>
</evidence>
<dbReference type="EMBL" id="QQZK01000010">
    <property type="protein sequence ID" value="KAF5104283.1"/>
    <property type="molecule type" value="Genomic_DNA"/>
</dbReference>
<evidence type="ECO:0000256" key="2">
    <source>
        <dbReference type="SAM" id="MobiDB-lite"/>
    </source>
</evidence>
<feature type="compositionally biased region" description="Polar residues" evidence="2">
    <location>
        <begin position="530"/>
        <end position="548"/>
    </location>
</feature>
<gene>
    <name evidence="3" type="ORF">DV451_000779</name>
</gene>
<feature type="region of interest" description="Disordered" evidence="2">
    <location>
        <begin position="208"/>
        <end position="245"/>
    </location>
</feature>
<reference evidence="3" key="1">
    <citation type="journal article" date="2020" name="Front. Microbiol.">
        <title>Phenotypic and Genetic Characterization of the Cheese Ripening Yeast Geotrichum candidum.</title>
        <authorList>
            <person name="Perkins V."/>
            <person name="Vignola S."/>
            <person name="Lessard M.H."/>
            <person name="Plante P.L."/>
            <person name="Corbeil J."/>
            <person name="Dugat-Bony E."/>
            <person name="Frenette M."/>
            <person name="Labrie S."/>
        </authorList>
    </citation>
    <scope>NUCLEOTIDE SEQUENCE</scope>
    <source>
        <strain evidence="3">LMA-70</strain>
    </source>
</reference>
<comment type="caution">
    <text evidence="3">The sequence shown here is derived from an EMBL/GenBank/DDBJ whole genome shotgun (WGS) entry which is preliminary data.</text>
</comment>
<feature type="region of interest" description="Disordered" evidence="2">
    <location>
        <begin position="1"/>
        <end position="39"/>
    </location>
</feature>
<feature type="region of interest" description="Disordered" evidence="2">
    <location>
        <begin position="665"/>
        <end position="711"/>
    </location>
</feature>
<accession>A0A9P5G7X7</accession>
<dbReference type="Proteomes" id="UP000750522">
    <property type="component" value="Unassembled WGS sequence"/>
</dbReference>
<sequence length="738" mass="78746">MFNATSLGAPFQEMDTPVLHRRSHRDDTRDDGTHNSNSNSLKIFSDPIIASVIPSTPIQQSTTDTDASKILSEITFQTPPTRRVVVEPAFLFDSPTVDSAAADTVTDFVELPKTPKQFGSFFQTSPLFHNMFKTSPLANTTFSLLPTTADEPIATKSVPPKPPIGLFRTFPKLDFESIASRKIFTSASSTTVASAAFLTSPAAAPRQLAASPMVSSRKRKLDPMAHSPVGSKRRPAVVTNENTRPSTPVKLAAPVVTAAVTPTATEKKLFKCFSMDYCSVAHSKSAASRRQRHKNLFPEPPSVNRLSLKVNPLTGKAEITQETPTVPATESTAGITTIQEEPEEDETAAVARHLREIEEEEETEKEDNGDIDNENHAFQFKTESLVDSDIFEKDEEALLNEIVNNTGLLLTPRRASSIPVHSPVFMPEPAVVAEPSKSGSKMEPPLARIKALIARRKAETAAAAAAAVVSEPASTVTAAEPASTATAAEPASIPAASSASFPLVSPAPAGHSQRLKTRSRINRAGGSRNGIDTTGLRPNTYMSTLTTTPKKRGPAKLPANPSTPAHHTSSKNTSIITTAATAPAGKCGLNIKMVSTPTLITKHYTPKRGKQSTPASVHPTPPASVSKAARTPGHHHTQNLVHLQPRSVGAKRRHVPAMDAMFPSLAASGSSSSRRRSSSRRASAAPLVSPSASEQEADSDNADESSHSTLSDARSAFKVALLRDTSSSFLVDDESIYL</sequence>
<protein>
    <submittedName>
        <fullName evidence="3">Uncharacterized protein</fullName>
    </submittedName>
</protein>
<feature type="compositionally biased region" description="Basic and acidic residues" evidence="2">
    <location>
        <begin position="24"/>
        <end position="33"/>
    </location>
</feature>
<keyword evidence="1" id="KW-0175">Coiled coil</keyword>
<proteinExistence type="predicted"/>
<feature type="compositionally biased region" description="Low complexity" evidence="2">
    <location>
        <begin position="680"/>
        <end position="693"/>
    </location>
</feature>
<reference evidence="3" key="2">
    <citation type="submission" date="2020-01" db="EMBL/GenBank/DDBJ databases">
        <authorList>
            <person name="Perkins V."/>
            <person name="Lessard M.-H."/>
            <person name="Dugat-Bony E."/>
            <person name="Frenette M."/>
            <person name="Labrie S."/>
        </authorList>
    </citation>
    <scope>NUCLEOTIDE SEQUENCE</scope>
    <source>
        <strain evidence="3">LMA-70</strain>
    </source>
</reference>
<organism evidence="3 4">
    <name type="scientific">Geotrichum candidum</name>
    <name type="common">Oospora lactis</name>
    <name type="synonym">Dipodascus geotrichum</name>
    <dbReference type="NCBI Taxonomy" id="1173061"/>
    <lineage>
        <taxon>Eukaryota</taxon>
        <taxon>Fungi</taxon>
        <taxon>Dikarya</taxon>
        <taxon>Ascomycota</taxon>
        <taxon>Saccharomycotina</taxon>
        <taxon>Dipodascomycetes</taxon>
        <taxon>Dipodascales</taxon>
        <taxon>Dipodascaceae</taxon>
        <taxon>Geotrichum</taxon>
    </lineage>
</organism>
<feature type="coiled-coil region" evidence="1">
    <location>
        <begin position="343"/>
        <end position="374"/>
    </location>
</feature>
<evidence type="ECO:0000256" key="1">
    <source>
        <dbReference type="SAM" id="Coils"/>
    </source>
</evidence>
<feature type="region of interest" description="Disordered" evidence="2">
    <location>
        <begin position="505"/>
        <end position="573"/>
    </location>
</feature>
<name>A0A9P5G7X7_GEOCN</name>
<evidence type="ECO:0000313" key="3">
    <source>
        <dbReference type="EMBL" id="KAF5104283.1"/>
    </source>
</evidence>